<evidence type="ECO:0000313" key="5">
    <source>
        <dbReference type="Proteomes" id="UP000572680"/>
    </source>
</evidence>
<comment type="caution">
    <text evidence="4">The sequence shown here is derived from an EMBL/GenBank/DDBJ whole genome shotgun (WGS) entry which is preliminary data.</text>
</comment>
<dbReference type="Pfam" id="PF13499">
    <property type="entry name" value="EF-hand_7"/>
    <property type="match status" value="1"/>
</dbReference>
<feature type="domain" description="EF-hand" evidence="3">
    <location>
        <begin position="43"/>
        <end position="77"/>
    </location>
</feature>
<keyword evidence="2" id="KW-0677">Repeat</keyword>
<dbReference type="SMART" id="SM00054">
    <property type="entry name" value="EFh"/>
    <property type="match status" value="2"/>
</dbReference>
<accession>A0A7W3QLA4</accession>
<dbReference type="AlphaFoldDB" id="A0A7W3QLA4"/>
<sequence length="77" mass="8820">MSQDSALTEAELREAFDERDLNRDGYISRDELRRHLLIQGRELTLAQLDERIARADTDGDGRISFADFVKAHESLEA</sequence>
<dbReference type="InterPro" id="IPR011992">
    <property type="entry name" value="EF-hand-dom_pair"/>
</dbReference>
<proteinExistence type="predicted"/>
<evidence type="ECO:0000256" key="2">
    <source>
        <dbReference type="ARBA" id="ARBA00022737"/>
    </source>
</evidence>
<protein>
    <submittedName>
        <fullName evidence="4">Ca2+-binding EF-hand superfamily protein</fullName>
    </submittedName>
</protein>
<dbReference type="FunFam" id="1.10.238.10:FF:000003">
    <property type="entry name" value="Calmodulin A"/>
    <property type="match status" value="1"/>
</dbReference>
<evidence type="ECO:0000313" key="4">
    <source>
        <dbReference type="EMBL" id="MBA8950773.1"/>
    </source>
</evidence>
<dbReference type="GO" id="GO:0005509">
    <property type="term" value="F:calcium ion binding"/>
    <property type="evidence" value="ECO:0007669"/>
    <property type="project" value="InterPro"/>
</dbReference>
<dbReference type="SUPFAM" id="SSF47473">
    <property type="entry name" value="EF-hand"/>
    <property type="match status" value="1"/>
</dbReference>
<name>A0A7W3QLA4_ACTNM</name>
<dbReference type="RefSeq" id="WP_182843119.1">
    <property type="nucleotide sequence ID" value="NZ_BAAALP010000023.1"/>
</dbReference>
<evidence type="ECO:0000259" key="3">
    <source>
        <dbReference type="PROSITE" id="PS50222"/>
    </source>
</evidence>
<organism evidence="4 5">
    <name type="scientific">Actinomadura namibiensis</name>
    <dbReference type="NCBI Taxonomy" id="182080"/>
    <lineage>
        <taxon>Bacteria</taxon>
        <taxon>Bacillati</taxon>
        <taxon>Actinomycetota</taxon>
        <taxon>Actinomycetes</taxon>
        <taxon>Streptosporangiales</taxon>
        <taxon>Thermomonosporaceae</taxon>
        <taxon>Actinomadura</taxon>
    </lineage>
</organism>
<dbReference type="PANTHER" id="PTHR10891">
    <property type="entry name" value="EF-HAND CALCIUM-BINDING DOMAIN CONTAINING PROTEIN"/>
    <property type="match status" value="1"/>
</dbReference>
<dbReference type="Gene3D" id="1.10.238.10">
    <property type="entry name" value="EF-hand"/>
    <property type="match status" value="1"/>
</dbReference>
<reference evidence="4 5" key="1">
    <citation type="submission" date="2020-08" db="EMBL/GenBank/DDBJ databases">
        <title>Genomic Encyclopedia of Type Strains, Phase IV (KMG-IV): sequencing the most valuable type-strain genomes for metagenomic binning, comparative biology and taxonomic classification.</title>
        <authorList>
            <person name="Goeker M."/>
        </authorList>
    </citation>
    <scope>NUCLEOTIDE SEQUENCE [LARGE SCALE GENOMIC DNA]</scope>
    <source>
        <strain evidence="4 5">DSM 44197</strain>
    </source>
</reference>
<gene>
    <name evidence="4" type="ORF">HNR61_002386</name>
</gene>
<dbReference type="CDD" id="cd00051">
    <property type="entry name" value="EFh"/>
    <property type="match status" value="1"/>
</dbReference>
<dbReference type="PROSITE" id="PS50222">
    <property type="entry name" value="EF_HAND_2"/>
    <property type="match status" value="2"/>
</dbReference>
<dbReference type="EMBL" id="JACJIA010000002">
    <property type="protein sequence ID" value="MBA8950773.1"/>
    <property type="molecule type" value="Genomic_DNA"/>
</dbReference>
<dbReference type="InterPro" id="IPR018247">
    <property type="entry name" value="EF_Hand_1_Ca_BS"/>
</dbReference>
<dbReference type="InterPro" id="IPR002048">
    <property type="entry name" value="EF_hand_dom"/>
</dbReference>
<keyword evidence="5" id="KW-1185">Reference proteome</keyword>
<evidence type="ECO:0000256" key="1">
    <source>
        <dbReference type="ARBA" id="ARBA00022723"/>
    </source>
</evidence>
<dbReference type="Proteomes" id="UP000572680">
    <property type="component" value="Unassembled WGS sequence"/>
</dbReference>
<keyword evidence="1" id="KW-0479">Metal-binding</keyword>
<dbReference type="PROSITE" id="PS00018">
    <property type="entry name" value="EF_HAND_1"/>
    <property type="match status" value="2"/>
</dbReference>
<dbReference type="InterPro" id="IPR039647">
    <property type="entry name" value="EF_hand_pair_protein_CML-like"/>
</dbReference>
<feature type="domain" description="EF-hand" evidence="3">
    <location>
        <begin position="7"/>
        <end position="42"/>
    </location>
</feature>